<proteinExistence type="predicted"/>
<comment type="caution">
    <text evidence="3">The sequence shown here is derived from an EMBL/GenBank/DDBJ whole genome shotgun (WGS) entry which is preliminary data.</text>
</comment>
<evidence type="ECO:0000313" key="3">
    <source>
        <dbReference type="EMBL" id="KAA8494893.1"/>
    </source>
</evidence>
<evidence type="ECO:0000256" key="2">
    <source>
        <dbReference type="SAM" id="Phobius"/>
    </source>
</evidence>
<protein>
    <submittedName>
        <fullName evidence="3">Uncharacterized protein</fullName>
    </submittedName>
</protein>
<organism evidence="3 4">
    <name type="scientific">Porphyridium purpureum</name>
    <name type="common">Red alga</name>
    <name type="synonym">Porphyridium cruentum</name>
    <dbReference type="NCBI Taxonomy" id="35688"/>
    <lineage>
        <taxon>Eukaryota</taxon>
        <taxon>Rhodophyta</taxon>
        <taxon>Bangiophyceae</taxon>
        <taxon>Porphyridiales</taxon>
        <taxon>Porphyridiaceae</taxon>
        <taxon>Porphyridium</taxon>
    </lineage>
</organism>
<feature type="compositionally biased region" description="Low complexity" evidence="1">
    <location>
        <begin position="340"/>
        <end position="364"/>
    </location>
</feature>
<keyword evidence="2" id="KW-0472">Membrane</keyword>
<gene>
    <name evidence="3" type="ORF">FVE85_3134</name>
</gene>
<name>A0A5J4YVY2_PORPP</name>
<dbReference type="EMBL" id="VRMN01000004">
    <property type="protein sequence ID" value="KAA8494893.1"/>
    <property type="molecule type" value="Genomic_DNA"/>
</dbReference>
<accession>A0A5J4YVY2</accession>
<reference evidence="4" key="1">
    <citation type="journal article" date="2019" name="Nat. Commun.">
        <title>Expansion of phycobilisome linker gene families in mesophilic red algae.</title>
        <authorList>
            <person name="Lee J."/>
            <person name="Kim D."/>
            <person name="Bhattacharya D."/>
            <person name="Yoon H.S."/>
        </authorList>
    </citation>
    <scope>NUCLEOTIDE SEQUENCE [LARGE SCALE GENOMIC DNA]</scope>
    <source>
        <strain evidence="4">CCMP 1328</strain>
    </source>
</reference>
<evidence type="ECO:0000313" key="4">
    <source>
        <dbReference type="Proteomes" id="UP000324585"/>
    </source>
</evidence>
<keyword evidence="2" id="KW-0812">Transmembrane</keyword>
<dbReference type="Proteomes" id="UP000324585">
    <property type="component" value="Unassembled WGS sequence"/>
</dbReference>
<feature type="transmembrane region" description="Helical" evidence="2">
    <location>
        <begin position="446"/>
        <end position="465"/>
    </location>
</feature>
<evidence type="ECO:0000256" key="1">
    <source>
        <dbReference type="SAM" id="MobiDB-lite"/>
    </source>
</evidence>
<feature type="region of interest" description="Disordered" evidence="1">
    <location>
        <begin position="273"/>
        <end position="397"/>
    </location>
</feature>
<feature type="compositionally biased region" description="Basic and acidic residues" evidence="1">
    <location>
        <begin position="321"/>
        <end position="330"/>
    </location>
</feature>
<keyword evidence="2" id="KW-1133">Transmembrane helix</keyword>
<sequence>MGRIINCTVHINFGKHIGFDEGIIAALAVRPVHRELHDCAQCIDFEFIVIKRVAIRIDEYFNVIIAINDAVSRGQRRPKLRLFHLQTHVEIRVIPHHFGARAKARWRHSRHVGASYVYKVVCPRRTIPCRILYAAIQTLVEPVSHAATHIHRWRACFSHLGTSLDSHNQRGTSATRRLAYLHIQHAAQHTPALLMQVRQPVGRSVRPSDRQSVCQAVFRMSVSLHSTFITRADGPARHREMDTMAAGQMGFVLASSSARADASGRRWTCELRSGRPAMHARAPGAWAGTGQLTRSQVRRASRSSWRNVQMGGSSSADPDDEVQRRNRLAIEQEFNLGSKTSTATSPEASQSSSSGKAASAAATMDSEDAEREQQESNKKQSPNTSKAEPPSDSLDEGTRKALRERIELQATTQRQWAEICAMFVTLEGMSGIELMDRKSGNPSFKAWVFVLLWWTVPIGLVYYLYKFSSGIHF</sequence>
<feature type="compositionally biased region" description="Polar residues" evidence="1">
    <location>
        <begin position="302"/>
        <end position="316"/>
    </location>
</feature>
<dbReference type="OrthoDB" id="10376699at2759"/>
<dbReference type="AlphaFoldDB" id="A0A5J4YVY2"/>
<keyword evidence="4" id="KW-1185">Reference proteome</keyword>